<dbReference type="OrthoDB" id="479699at2"/>
<dbReference type="EMBL" id="FOSP01000017">
    <property type="protein sequence ID" value="SFK83463.1"/>
    <property type="molecule type" value="Genomic_DNA"/>
</dbReference>
<evidence type="ECO:0000313" key="3">
    <source>
        <dbReference type="EMBL" id="SFK83463.1"/>
    </source>
</evidence>
<evidence type="ECO:0000256" key="1">
    <source>
        <dbReference type="SAM" id="Coils"/>
    </source>
</evidence>
<dbReference type="RefSeq" id="WP_090700201.1">
    <property type="nucleotide sequence ID" value="NZ_FOSP01000017.1"/>
</dbReference>
<feature type="domain" description="JmjC" evidence="2">
    <location>
        <begin position="113"/>
        <end position="274"/>
    </location>
</feature>
<accession>A0A1I4CRR5</accession>
<dbReference type="InterPro" id="IPR003347">
    <property type="entry name" value="JmjC_dom"/>
</dbReference>
<dbReference type="AlphaFoldDB" id="A0A1I4CRR5"/>
<dbReference type="Proteomes" id="UP000199533">
    <property type="component" value="Unassembled WGS sequence"/>
</dbReference>
<dbReference type="Pfam" id="PF13621">
    <property type="entry name" value="Cupin_8"/>
    <property type="match status" value="1"/>
</dbReference>
<evidence type="ECO:0000259" key="2">
    <source>
        <dbReference type="PROSITE" id="PS51184"/>
    </source>
</evidence>
<dbReference type="SMART" id="SM00558">
    <property type="entry name" value="JmjC"/>
    <property type="match status" value="1"/>
</dbReference>
<sequence length="437" mass="50061">MRKTEQINDVSNLNLGEILSEHQPVIFKNINSDSLLLGNNNSAGENLINKLSDEIGSKVVSVMSGFYEDGGLLSYSNPNVDTRTRNTLIGPCTFDKFARQVLKMSRDERPGYLYSQLLDIGNSMPELLPMVQPLDAKLNVKGEAIWNLWLGSGKHRVNTHYDKVENFYFVLHGKKVFNIFEPKLLPELYSGPYEGGPSGIPESVVDSNNPDHKTFPRYSEALENSQVAEVCAGDMLYLPANWWHNVSSERLNVSANLWWSDIGKVERFRAELAFLQLLYSVKTLPKHWRDYWMTNIDHYVFCKNGNPLEHLPKEKQGIAGEIEIEVLTGIKQKIRDLEQEIFRLELDIDLSDDRLKLNCSHLLNIKIESIDYIEISIGTHQVFTEEYNVLKILRAFSGGRRPLEVYEGKIAQLYKIDQFSEKLVKFIRHGVLVMSHE</sequence>
<dbReference type="PROSITE" id="PS51184">
    <property type="entry name" value="JMJC"/>
    <property type="match status" value="1"/>
</dbReference>
<gene>
    <name evidence="3" type="ORF">SAMN05216302_10178</name>
</gene>
<dbReference type="PANTHER" id="PTHR12461">
    <property type="entry name" value="HYPOXIA-INDUCIBLE FACTOR 1 ALPHA INHIBITOR-RELATED"/>
    <property type="match status" value="1"/>
</dbReference>
<feature type="coiled-coil region" evidence="1">
    <location>
        <begin position="327"/>
        <end position="354"/>
    </location>
</feature>
<name>A0A1I4CRR5_9PROT</name>
<keyword evidence="1" id="KW-0175">Coiled coil</keyword>
<dbReference type="InterPro" id="IPR041667">
    <property type="entry name" value="Cupin_8"/>
</dbReference>
<dbReference type="STRING" id="52441.SAMN05216302_10178"/>
<dbReference type="PANTHER" id="PTHR12461:SF105">
    <property type="entry name" value="HYPOXIA-INDUCIBLE FACTOR 1-ALPHA INHIBITOR"/>
    <property type="match status" value="1"/>
</dbReference>
<reference evidence="4" key="1">
    <citation type="submission" date="2016-10" db="EMBL/GenBank/DDBJ databases">
        <authorList>
            <person name="Varghese N."/>
            <person name="Submissions S."/>
        </authorList>
    </citation>
    <scope>NUCLEOTIDE SEQUENCE [LARGE SCALE GENOMIC DNA]</scope>
    <source>
        <strain evidence="4">Nm69</strain>
    </source>
</reference>
<protein>
    <submittedName>
        <fullName evidence="3">Cupin-like domain-containing protein</fullName>
    </submittedName>
</protein>
<organism evidence="3 4">
    <name type="scientific">Nitrosomonas aestuarii</name>
    <dbReference type="NCBI Taxonomy" id="52441"/>
    <lineage>
        <taxon>Bacteria</taxon>
        <taxon>Pseudomonadati</taxon>
        <taxon>Pseudomonadota</taxon>
        <taxon>Betaproteobacteria</taxon>
        <taxon>Nitrosomonadales</taxon>
        <taxon>Nitrosomonadaceae</taxon>
        <taxon>Nitrosomonas</taxon>
    </lineage>
</organism>
<dbReference type="Gene3D" id="2.60.120.650">
    <property type="entry name" value="Cupin"/>
    <property type="match status" value="1"/>
</dbReference>
<dbReference type="SUPFAM" id="SSF51197">
    <property type="entry name" value="Clavaminate synthase-like"/>
    <property type="match status" value="1"/>
</dbReference>
<evidence type="ECO:0000313" key="4">
    <source>
        <dbReference type="Proteomes" id="UP000199533"/>
    </source>
</evidence>
<proteinExistence type="predicted"/>
<keyword evidence="4" id="KW-1185">Reference proteome</keyword>